<evidence type="ECO:0000259" key="8">
    <source>
        <dbReference type="PROSITE" id="PS50048"/>
    </source>
</evidence>
<proteinExistence type="predicted"/>
<dbReference type="RefSeq" id="XP_070906006.1">
    <property type="nucleotide sequence ID" value="XM_071042434.1"/>
</dbReference>
<name>A0ABR4LBK4_9EURO</name>
<evidence type="ECO:0000256" key="7">
    <source>
        <dbReference type="SAM" id="MobiDB-lite"/>
    </source>
</evidence>
<comment type="caution">
    <text evidence="9">The sequence shown here is derived from an EMBL/GenBank/DDBJ whole genome shotgun (WGS) entry which is preliminary data.</text>
</comment>
<accession>A0ABR4LBK4</accession>
<sequence>MPTTASKTKVACKSCNLRRVRCDRTDSTPCSRCRTAGQECQPIVSKRGKHKRGRIERFGFRHLFAEAPATPAASTASPTQLSEFQAGPRTPNHGETADSDVLQSSSILVDKPTVSDPDAIGPRSSRTIYYGDHFNLEYTRKELDEDHEDYNSSLSSAHLPHIDRLGSPTRRLVDEHARKERARLDELGAFDTLDSTVSEQLIHTYFAFIHPVAPVVDRKDFYEKFKAGRLSPLLLQAVYLAAFSHCEESVLTEAGFDNRYMATFTFYQRTRALYDSGYESDAIAVLQAVCFLAFWWESPTQQKDMWYWTGIGVNLAQSLGMHQEKLWRRIWWTVYSHDISIAVQLGRIPHINDAYCTTEPLTEQDFDEPDLPGGFNLEGKPTKESRLQIIYFADLCSRVSKCHQWLYTTNPDPAVAFRDLEHIAPWKGSLPEEVQCRSSTFTLRNGFLSSVLSLSFHTYEILLRRNFFQDPRIMAAGTPAFEAAVEIVRILENLLSSQLLTAGSLRILPGTFAALSVLITNMRGPASDPSGISAHRARLCMLVLSKLVDCWPPLLLYYPLFARILAARGCHVPDEGIVFPTQAQSGGAQDVMEPSNPLEAAPTQLPSTSGLLMSDPLLGDAELFGMSSLFPFSVFLNEDFLDNELNPSLPIE</sequence>
<evidence type="ECO:0000313" key="10">
    <source>
        <dbReference type="Proteomes" id="UP001610444"/>
    </source>
</evidence>
<dbReference type="SMART" id="SM00066">
    <property type="entry name" value="GAL4"/>
    <property type="match status" value="1"/>
</dbReference>
<dbReference type="PANTHER" id="PTHR47171">
    <property type="entry name" value="FARA-RELATED"/>
    <property type="match status" value="1"/>
</dbReference>
<dbReference type="PROSITE" id="PS50048">
    <property type="entry name" value="ZN2_CY6_FUNGAL_2"/>
    <property type="match status" value="1"/>
</dbReference>
<evidence type="ECO:0000256" key="2">
    <source>
        <dbReference type="ARBA" id="ARBA00022833"/>
    </source>
</evidence>
<dbReference type="Gene3D" id="4.10.240.10">
    <property type="entry name" value="Zn(2)-C6 fungal-type DNA-binding domain"/>
    <property type="match status" value="1"/>
</dbReference>
<dbReference type="GeneID" id="98157598"/>
<feature type="region of interest" description="Disordered" evidence="7">
    <location>
        <begin position="69"/>
        <end position="120"/>
    </location>
</feature>
<organism evidence="9 10">
    <name type="scientific">Aspergillus pseudodeflectus</name>
    <dbReference type="NCBI Taxonomy" id="176178"/>
    <lineage>
        <taxon>Eukaryota</taxon>
        <taxon>Fungi</taxon>
        <taxon>Dikarya</taxon>
        <taxon>Ascomycota</taxon>
        <taxon>Pezizomycotina</taxon>
        <taxon>Eurotiomycetes</taxon>
        <taxon>Eurotiomycetidae</taxon>
        <taxon>Eurotiales</taxon>
        <taxon>Aspergillaceae</taxon>
        <taxon>Aspergillus</taxon>
        <taxon>Aspergillus subgen. Nidulantes</taxon>
    </lineage>
</organism>
<evidence type="ECO:0000256" key="5">
    <source>
        <dbReference type="ARBA" id="ARBA00023163"/>
    </source>
</evidence>
<dbReference type="InterPro" id="IPR036864">
    <property type="entry name" value="Zn2-C6_fun-type_DNA-bd_sf"/>
</dbReference>
<feature type="domain" description="Zn(2)-C6 fungal-type" evidence="8">
    <location>
        <begin position="11"/>
        <end position="40"/>
    </location>
</feature>
<feature type="compositionally biased region" description="Low complexity" evidence="7">
    <location>
        <begin position="69"/>
        <end position="79"/>
    </location>
</feature>
<dbReference type="Proteomes" id="UP001610444">
    <property type="component" value="Unassembled WGS sequence"/>
</dbReference>
<dbReference type="SUPFAM" id="SSF57701">
    <property type="entry name" value="Zn2/Cys6 DNA-binding domain"/>
    <property type="match status" value="1"/>
</dbReference>
<dbReference type="SMART" id="SM00906">
    <property type="entry name" value="Fungal_trans"/>
    <property type="match status" value="1"/>
</dbReference>
<evidence type="ECO:0000256" key="4">
    <source>
        <dbReference type="ARBA" id="ARBA00023125"/>
    </source>
</evidence>
<dbReference type="InterPro" id="IPR052073">
    <property type="entry name" value="Amide_Lactam_Regulators"/>
</dbReference>
<reference evidence="9 10" key="1">
    <citation type="submission" date="2024-07" db="EMBL/GenBank/DDBJ databases">
        <title>Section-level genome sequencing and comparative genomics of Aspergillus sections Usti and Cavernicolus.</title>
        <authorList>
            <consortium name="Lawrence Berkeley National Laboratory"/>
            <person name="Nybo J.L."/>
            <person name="Vesth T.C."/>
            <person name="Theobald S."/>
            <person name="Frisvad J.C."/>
            <person name="Larsen T.O."/>
            <person name="Kjaerboelling I."/>
            <person name="Rothschild-Mancinelli K."/>
            <person name="Lyhne E.K."/>
            <person name="Kogle M.E."/>
            <person name="Barry K."/>
            <person name="Clum A."/>
            <person name="Na H."/>
            <person name="Ledsgaard L."/>
            <person name="Lin J."/>
            <person name="Lipzen A."/>
            <person name="Kuo A."/>
            <person name="Riley R."/>
            <person name="Mondo S."/>
            <person name="LaButti K."/>
            <person name="Haridas S."/>
            <person name="Pangalinan J."/>
            <person name="Salamov A.A."/>
            <person name="Simmons B.A."/>
            <person name="Magnuson J.K."/>
            <person name="Chen J."/>
            <person name="Drula E."/>
            <person name="Henrissat B."/>
            <person name="Wiebenga A."/>
            <person name="Lubbers R.J."/>
            <person name="Gomes A.C."/>
            <person name="Macurrencykelacurrency M.R."/>
            <person name="Stajich J."/>
            <person name="Grigoriev I.V."/>
            <person name="Mortensen U.H."/>
            <person name="De vries R.P."/>
            <person name="Baker S.E."/>
            <person name="Andersen M.R."/>
        </authorList>
    </citation>
    <scope>NUCLEOTIDE SEQUENCE [LARGE SCALE GENOMIC DNA]</scope>
    <source>
        <strain evidence="9 10">CBS 756.74</strain>
    </source>
</reference>
<evidence type="ECO:0000313" key="9">
    <source>
        <dbReference type="EMBL" id="KAL2861916.1"/>
    </source>
</evidence>
<dbReference type="InterPro" id="IPR001138">
    <property type="entry name" value="Zn2Cys6_DnaBD"/>
</dbReference>
<keyword evidence="5" id="KW-0804">Transcription</keyword>
<dbReference type="CDD" id="cd12148">
    <property type="entry name" value="fungal_TF_MHR"/>
    <property type="match status" value="1"/>
</dbReference>
<gene>
    <name evidence="9" type="ORF">BJX68DRAFT_251697</name>
</gene>
<keyword evidence="1" id="KW-0479">Metal-binding</keyword>
<evidence type="ECO:0000256" key="1">
    <source>
        <dbReference type="ARBA" id="ARBA00022723"/>
    </source>
</evidence>
<evidence type="ECO:0000256" key="3">
    <source>
        <dbReference type="ARBA" id="ARBA00023015"/>
    </source>
</evidence>
<dbReference type="EMBL" id="JBFXLR010000001">
    <property type="protein sequence ID" value="KAL2861916.1"/>
    <property type="molecule type" value="Genomic_DNA"/>
</dbReference>
<keyword evidence="3" id="KW-0805">Transcription regulation</keyword>
<keyword evidence="4" id="KW-0238">DNA-binding</keyword>
<keyword evidence="10" id="KW-1185">Reference proteome</keyword>
<dbReference type="InterPro" id="IPR007219">
    <property type="entry name" value="XnlR_reg_dom"/>
</dbReference>
<keyword evidence="6" id="KW-0539">Nucleus</keyword>
<evidence type="ECO:0000256" key="6">
    <source>
        <dbReference type="ARBA" id="ARBA00023242"/>
    </source>
</evidence>
<keyword evidence="2" id="KW-0862">Zinc</keyword>
<dbReference type="Pfam" id="PF04082">
    <property type="entry name" value="Fungal_trans"/>
    <property type="match status" value="1"/>
</dbReference>
<dbReference type="Pfam" id="PF00172">
    <property type="entry name" value="Zn_clus"/>
    <property type="match status" value="1"/>
</dbReference>
<protein>
    <submittedName>
        <fullName evidence="9">Fungal-specific transcription factor domain-containing protein</fullName>
    </submittedName>
</protein>
<dbReference type="PANTHER" id="PTHR47171:SF3">
    <property type="entry name" value="FARA-RELATED"/>
    <property type="match status" value="1"/>
</dbReference>
<dbReference type="CDD" id="cd00067">
    <property type="entry name" value="GAL4"/>
    <property type="match status" value="1"/>
</dbReference>